<keyword evidence="1" id="KW-1133">Transmembrane helix</keyword>
<feature type="transmembrane region" description="Helical" evidence="1">
    <location>
        <begin position="124"/>
        <end position="147"/>
    </location>
</feature>
<reference evidence="3" key="1">
    <citation type="submission" date="2015-04" db="UniProtKB">
        <authorList>
            <consortium name="EnsemblPlants"/>
        </authorList>
    </citation>
    <scope>IDENTIFICATION</scope>
</reference>
<proteinExistence type="predicted"/>
<feature type="transmembrane region" description="Helical" evidence="1">
    <location>
        <begin position="21"/>
        <end position="38"/>
    </location>
</feature>
<feature type="domain" description="DUF7378" evidence="2">
    <location>
        <begin position="7"/>
        <end position="150"/>
    </location>
</feature>
<organism evidence="3">
    <name type="scientific">Oryza meridionalis</name>
    <dbReference type="NCBI Taxonomy" id="40149"/>
    <lineage>
        <taxon>Eukaryota</taxon>
        <taxon>Viridiplantae</taxon>
        <taxon>Streptophyta</taxon>
        <taxon>Embryophyta</taxon>
        <taxon>Tracheophyta</taxon>
        <taxon>Spermatophyta</taxon>
        <taxon>Magnoliopsida</taxon>
        <taxon>Liliopsida</taxon>
        <taxon>Poales</taxon>
        <taxon>Poaceae</taxon>
        <taxon>BOP clade</taxon>
        <taxon>Oryzoideae</taxon>
        <taxon>Oryzeae</taxon>
        <taxon>Oryzinae</taxon>
        <taxon>Oryza</taxon>
    </lineage>
</organism>
<reference evidence="3" key="2">
    <citation type="submission" date="2018-05" db="EMBL/GenBank/DDBJ databases">
        <title>OmerRS3 (Oryza meridionalis Reference Sequence Version 3).</title>
        <authorList>
            <person name="Zhang J."/>
            <person name="Kudrna D."/>
            <person name="Lee S."/>
            <person name="Talag J."/>
            <person name="Welchert J."/>
            <person name="Wing R.A."/>
        </authorList>
    </citation>
    <scope>NUCLEOTIDE SEQUENCE [LARGE SCALE GENOMIC DNA]</scope>
    <source>
        <strain evidence="3">cv. OR44</strain>
    </source>
</reference>
<evidence type="ECO:0000256" key="1">
    <source>
        <dbReference type="SAM" id="Phobius"/>
    </source>
</evidence>
<evidence type="ECO:0000313" key="4">
    <source>
        <dbReference type="Proteomes" id="UP000008021"/>
    </source>
</evidence>
<keyword evidence="1" id="KW-0472">Membrane</keyword>
<dbReference type="EnsemblPlants" id="OMERI01G26530.1">
    <property type="protein sequence ID" value="OMERI01G26530.1"/>
    <property type="gene ID" value="OMERI01G26530"/>
</dbReference>
<feature type="transmembrane region" description="Helical" evidence="1">
    <location>
        <begin position="58"/>
        <end position="83"/>
    </location>
</feature>
<name>A0A0E0C732_9ORYZ</name>
<dbReference type="InterPro" id="IPR055802">
    <property type="entry name" value="DUF7378"/>
</dbReference>
<accession>A0A0E0C732</accession>
<dbReference type="HOGENOM" id="CLU_124673_1_0_1"/>
<evidence type="ECO:0000313" key="3">
    <source>
        <dbReference type="EnsemblPlants" id="OMERI01G26530.1"/>
    </source>
</evidence>
<dbReference type="Pfam" id="PF24095">
    <property type="entry name" value="DUF7378"/>
    <property type="match status" value="1"/>
</dbReference>
<sequence length="179" mass="19108">MAAAAPLTVGEKRSGVSRAQVWACAVVVPCFIVGAYLAESYGAAAAAASSFFGSVPWRLPLLVSFAVYLSTVSCVRSYVSLYLRPHTPAHVDRAIQSVGFVGVGLALGVVQSIVLVAAGDNRVVMALACVIAVFNVGVIALWAWLIAMYRRRRPEYHLAVASNSTAPDEIILRLMEERI</sequence>
<protein>
    <recommendedName>
        <fullName evidence="2">DUF7378 domain-containing protein</fullName>
    </recommendedName>
</protein>
<evidence type="ECO:0000259" key="2">
    <source>
        <dbReference type="Pfam" id="PF24095"/>
    </source>
</evidence>
<keyword evidence="1" id="KW-0812">Transmembrane</keyword>
<feature type="transmembrane region" description="Helical" evidence="1">
    <location>
        <begin position="95"/>
        <end position="118"/>
    </location>
</feature>
<dbReference type="Gramene" id="OMERI01G26530.1">
    <property type="protein sequence ID" value="OMERI01G26530.1"/>
    <property type="gene ID" value="OMERI01G26530"/>
</dbReference>
<dbReference type="Proteomes" id="UP000008021">
    <property type="component" value="Chromosome 1"/>
</dbReference>
<keyword evidence="4" id="KW-1185">Reference proteome</keyword>
<dbReference type="AlphaFoldDB" id="A0A0E0C732"/>